<evidence type="ECO:0000313" key="3">
    <source>
        <dbReference type="EMBL" id="CAB3766817.1"/>
    </source>
</evidence>
<evidence type="ECO:0000256" key="1">
    <source>
        <dbReference type="SAM" id="MobiDB-lite"/>
    </source>
</evidence>
<feature type="region of interest" description="Disordered" evidence="1">
    <location>
        <begin position="304"/>
        <end position="336"/>
    </location>
</feature>
<organism evidence="3 4">
    <name type="scientific">Paraburkholderia humisilvae</name>
    <dbReference type="NCBI Taxonomy" id="627669"/>
    <lineage>
        <taxon>Bacteria</taxon>
        <taxon>Pseudomonadati</taxon>
        <taxon>Pseudomonadota</taxon>
        <taxon>Betaproteobacteria</taxon>
        <taxon>Burkholderiales</taxon>
        <taxon>Burkholderiaceae</taxon>
        <taxon>Paraburkholderia</taxon>
    </lineage>
</organism>
<dbReference type="RefSeq" id="WP_175229516.1">
    <property type="nucleotide sequence ID" value="NZ_CADIKH010000031.1"/>
</dbReference>
<dbReference type="AlphaFoldDB" id="A0A6J5EM95"/>
<dbReference type="PROSITE" id="PS51257">
    <property type="entry name" value="PROKAR_LIPOPROTEIN"/>
    <property type="match status" value="1"/>
</dbReference>
<evidence type="ECO:0000313" key="4">
    <source>
        <dbReference type="Proteomes" id="UP000494363"/>
    </source>
</evidence>
<dbReference type="InterPro" id="IPR011042">
    <property type="entry name" value="6-blade_b-propeller_TolB-like"/>
</dbReference>
<reference evidence="3 4" key="1">
    <citation type="submission" date="2020-04" db="EMBL/GenBank/DDBJ databases">
        <authorList>
            <person name="De Canck E."/>
        </authorList>
    </citation>
    <scope>NUCLEOTIDE SEQUENCE [LARGE SCALE GENOMIC DNA]</scope>
    <source>
        <strain evidence="3 4">LMG 29542</strain>
    </source>
</reference>
<dbReference type="SUPFAM" id="SSF101898">
    <property type="entry name" value="NHL repeat"/>
    <property type="match status" value="1"/>
</dbReference>
<keyword evidence="2" id="KW-0732">Signal</keyword>
<accession>A0A6J5EM95</accession>
<evidence type="ECO:0000256" key="2">
    <source>
        <dbReference type="SAM" id="SignalP"/>
    </source>
</evidence>
<feature type="chain" id="PRO_5026931416" description="SMP-30/Gluconolactonase/LRE-like region domain-containing protein" evidence="2">
    <location>
        <begin position="28"/>
        <end position="336"/>
    </location>
</feature>
<protein>
    <recommendedName>
        <fullName evidence="5">SMP-30/Gluconolactonase/LRE-like region domain-containing protein</fullName>
    </recommendedName>
</protein>
<feature type="signal peptide" evidence="2">
    <location>
        <begin position="1"/>
        <end position="27"/>
    </location>
</feature>
<sequence>MVLSARCKRVCVVFGAWLLAGTLAGCAAGAGPAAPQRIAVDARPNGIAVRVGDGAVFITDDATNSVLAAVDGQRFTRDATLPPVAGQDRNSLSQLVVADPHLLLVARFGFGTGGALVGIAAGDGNSERITAFSGPDTARRRLGLAVLGPGQVLSTWFVKHGNTPQYGGLSLLTYDAATGRATEQDWITGLVKPVGVAVANGEVYVSDEAGNRILKARIDALRAAAPQPVSMATVVARIDGPDLLAVTHDGTLYTKCGKTGFCKIAADGAVTQIANDFHDARGVALDETRHLLYVIDRAKQANDVTGPKDVSGRKDISGPKDAPASGTSEVRVLPLH</sequence>
<dbReference type="Proteomes" id="UP000494363">
    <property type="component" value="Unassembled WGS sequence"/>
</dbReference>
<name>A0A6J5EM95_9BURK</name>
<gene>
    <name evidence="3" type="ORF">LMG29542_05441</name>
</gene>
<evidence type="ECO:0008006" key="5">
    <source>
        <dbReference type="Google" id="ProtNLM"/>
    </source>
</evidence>
<dbReference type="Gene3D" id="2.120.10.30">
    <property type="entry name" value="TolB, C-terminal domain"/>
    <property type="match status" value="1"/>
</dbReference>
<dbReference type="EMBL" id="CADIKH010000031">
    <property type="protein sequence ID" value="CAB3766817.1"/>
    <property type="molecule type" value="Genomic_DNA"/>
</dbReference>
<proteinExistence type="predicted"/>
<keyword evidence="4" id="KW-1185">Reference proteome</keyword>